<name>A0A916N346_9BURK</name>
<comment type="similarity">
    <text evidence="4 7">Belongs to the glucosamine/galactosamine-6-phosphate isomerase family. 6-phosphogluconolactonase subfamily.</text>
</comment>
<dbReference type="Gene3D" id="3.40.50.1360">
    <property type="match status" value="1"/>
</dbReference>
<dbReference type="InterPro" id="IPR005900">
    <property type="entry name" value="6-phosphogluconolactonase_DevB"/>
</dbReference>
<sequence length="231" mass="25315">MRQIELNDACAHADAMARAVACELERTLASKENACLAIAGDRLPLPLFKALQQRALPWDRISVMLVDERMVPLGHSDSNARLVCDTLLREAAARASFQPPVPSFCMEIDEIDTSAVVSELNRNYRQPDVVVLAMGDDGHTASLFADAPELPVGLSLTEPAGYLALNPRAAPHRRVSLNLSALLGARRVLLSFSGPWKKQVFDAATMEPTPMLPVSYLLHQDSTPVDVYWTQ</sequence>
<comment type="pathway">
    <text evidence="3 7">Carbohydrate degradation; pentose phosphate pathway; D-ribulose 5-phosphate from D-glucose 6-phosphate (oxidative stage): step 2/3.</text>
</comment>
<dbReference type="GO" id="GO:0005975">
    <property type="term" value="P:carbohydrate metabolic process"/>
    <property type="evidence" value="ECO:0007669"/>
    <property type="project" value="UniProtKB-UniRule"/>
</dbReference>
<feature type="domain" description="Glucosamine/galactosamine-6-phosphate isomerase" evidence="8">
    <location>
        <begin position="9"/>
        <end position="220"/>
    </location>
</feature>
<comment type="caution">
    <text evidence="9">The sequence shown here is derived from an EMBL/GenBank/DDBJ whole genome shotgun (WGS) entry which is preliminary data.</text>
</comment>
<dbReference type="SUPFAM" id="SSF100950">
    <property type="entry name" value="NagB/RpiA/CoA transferase-like"/>
    <property type="match status" value="1"/>
</dbReference>
<gene>
    <name evidence="9" type="primary">pgl_1</name>
    <name evidence="7" type="synonym">pgl</name>
    <name evidence="9" type="ORF">LMG31506_01316</name>
</gene>
<evidence type="ECO:0000259" key="8">
    <source>
        <dbReference type="Pfam" id="PF01182"/>
    </source>
</evidence>
<protein>
    <recommendedName>
        <fullName evidence="6 7">6-phosphogluconolactonase</fullName>
        <shortName evidence="7">6PGL</shortName>
        <ecNumber evidence="5 7">3.1.1.31</ecNumber>
    </recommendedName>
</protein>
<dbReference type="Proteomes" id="UP000672934">
    <property type="component" value="Unassembled WGS sequence"/>
</dbReference>
<evidence type="ECO:0000256" key="2">
    <source>
        <dbReference type="ARBA" id="ARBA00002681"/>
    </source>
</evidence>
<comment type="function">
    <text evidence="2 7">Hydrolysis of 6-phosphogluconolactone to 6-phosphogluconate.</text>
</comment>
<evidence type="ECO:0000256" key="6">
    <source>
        <dbReference type="ARBA" id="ARBA00020337"/>
    </source>
</evidence>
<proteinExistence type="inferred from homology"/>
<dbReference type="GO" id="GO:0017057">
    <property type="term" value="F:6-phosphogluconolactonase activity"/>
    <property type="evidence" value="ECO:0007669"/>
    <property type="project" value="UniProtKB-UniRule"/>
</dbReference>
<keyword evidence="10" id="KW-1185">Reference proteome</keyword>
<dbReference type="EMBL" id="CAJPUY010000004">
    <property type="protein sequence ID" value="CAG2134156.1"/>
    <property type="molecule type" value="Genomic_DNA"/>
</dbReference>
<evidence type="ECO:0000256" key="5">
    <source>
        <dbReference type="ARBA" id="ARBA00013198"/>
    </source>
</evidence>
<accession>A0A916N346</accession>
<dbReference type="NCBIfam" id="TIGR01198">
    <property type="entry name" value="pgl"/>
    <property type="match status" value="1"/>
</dbReference>
<evidence type="ECO:0000313" key="10">
    <source>
        <dbReference type="Proteomes" id="UP000672934"/>
    </source>
</evidence>
<evidence type="ECO:0000256" key="1">
    <source>
        <dbReference type="ARBA" id="ARBA00000832"/>
    </source>
</evidence>
<evidence type="ECO:0000256" key="4">
    <source>
        <dbReference type="ARBA" id="ARBA00010662"/>
    </source>
</evidence>
<organism evidence="9 10">
    <name type="scientific">Cupriavidus yeoncheonensis</name>
    <dbReference type="NCBI Taxonomy" id="1462994"/>
    <lineage>
        <taxon>Bacteria</taxon>
        <taxon>Pseudomonadati</taxon>
        <taxon>Pseudomonadota</taxon>
        <taxon>Betaproteobacteria</taxon>
        <taxon>Burkholderiales</taxon>
        <taxon>Burkholderiaceae</taxon>
        <taxon>Cupriavidus</taxon>
    </lineage>
</organism>
<dbReference type="InterPro" id="IPR006148">
    <property type="entry name" value="Glc/Gal-6P_isomerase"/>
</dbReference>
<comment type="catalytic activity">
    <reaction evidence="1 7">
        <text>6-phospho-D-glucono-1,5-lactone + H2O = 6-phospho-D-gluconate + H(+)</text>
        <dbReference type="Rhea" id="RHEA:12556"/>
        <dbReference type="ChEBI" id="CHEBI:15377"/>
        <dbReference type="ChEBI" id="CHEBI:15378"/>
        <dbReference type="ChEBI" id="CHEBI:57955"/>
        <dbReference type="ChEBI" id="CHEBI:58759"/>
        <dbReference type="EC" id="3.1.1.31"/>
    </reaction>
</comment>
<dbReference type="CDD" id="cd01400">
    <property type="entry name" value="6PGL"/>
    <property type="match status" value="1"/>
</dbReference>
<dbReference type="AlphaFoldDB" id="A0A916N346"/>
<dbReference type="InterPro" id="IPR037171">
    <property type="entry name" value="NagB/RpiA_transferase-like"/>
</dbReference>
<evidence type="ECO:0000256" key="3">
    <source>
        <dbReference type="ARBA" id="ARBA00004961"/>
    </source>
</evidence>
<dbReference type="Pfam" id="PF01182">
    <property type="entry name" value="Glucosamine_iso"/>
    <property type="match status" value="1"/>
</dbReference>
<dbReference type="InterPro" id="IPR039104">
    <property type="entry name" value="6PGL"/>
</dbReference>
<evidence type="ECO:0000256" key="7">
    <source>
        <dbReference type="RuleBase" id="RU365095"/>
    </source>
</evidence>
<dbReference type="GO" id="GO:0006098">
    <property type="term" value="P:pentose-phosphate shunt"/>
    <property type="evidence" value="ECO:0007669"/>
    <property type="project" value="InterPro"/>
</dbReference>
<dbReference type="PANTHER" id="PTHR11054">
    <property type="entry name" value="6-PHOSPHOGLUCONOLACTONASE"/>
    <property type="match status" value="1"/>
</dbReference>
<reference evidence="9" key="1">
    <citation type="submission" date="2021-03" db="EMBL/GenBank/DDBJ databases">
        <authorList>
            <person name="Peeters C."/>
        </authorList>
    </citation>
    <scope>NUCLEOTIDE SEQUENCE</scope>
    <source>
        <strain evidence="9">LMG 31506</strain>
    </source>
</reference>
<dbReference type="PANTHER" id="PTHR11054:SF0">
    <property type="entry name" value="6-PHOSPHOGLUCONOLACTONASE"/>
    <property type="match status" value="1"/>
</dbReference>
<dbReference type="EC" id="3.1.1.31" evidence="5 7"/>
<evidence type="ECO:0000313" key="9">
    <source>
        <dbReference type="EMBL" id="CAG2134156.1"/>
    </source>
</evidence>
<keyword evidence="7 9" id="KW-0378">Hydrolase</keyword>